<organism evidence="2 3">
    <name type="scientific">Priestia veravalensis</name>
    <dbReference type="NCBI Taxonomy" id="1414648"/>
    <lineage>
        <taxon>Bacteria</taxon>
        <taxon>Bacillati</taxon>
        <taxon>Bacillota</taxon>
        <taxon>Bacilli</taxon>
        <taxon>Bacillales</taxon>
        <taxon>Bacillaceae</taxon>
        <taxon>Priestia</taxon>
    </lineage>
</organism>
<comment type="caution">
    <text evidence="2">The sequence shown here is derived from an EMBL/GenBank/DDBJ whole genome shotgun (WGS) entry which is preliminary data.</text>
</comment>
<feature type="domain" description="LysM" evidence="1">
    <location>
        <begin position="30"/>
        <end position="73"/>
    </location>
</feature>
<dbReference type="CDD" id="cd00118">
    <property type="entry name" value="LysM"/>
    <property type="match status" value="1"/>
</dbReference>
<protein>
    <submittedName>
        <fullName evidence="2">Spore cortex-lytic protein</fullName>
    </submittedName>
</protein>
<proteinExistence type="predicted"/>
<dbReference type="Gene3D" id="1.10.10.2520">
    <property type="entry name" value="Cell wall hydrolase SleB, domain 1"/>
    <property type="match status" value="1"/>
</dbReference>
<dbReference type="SMART" id="SM00257">
    <property type="entry name" value="LysM"/>
    <property type="match status" value="1"/>
</dbReference>
<reference evidence="2 3" key="1">
    <citation type="submission" date="2015-11" db="EMBL/GenBank/DDBJ databases">
        <title>Bacillus caseinolyticus sp nov.</title>
        <authorList>
            <person name="Dastager S.G."/>
            <person name="Mawlankar R."/>
        </authorList>
    </citation>
    <scope>NUCLEOTIDE SEQUENCE [LARGE SCALE GENOMIC DNA]</scope>
    <source>
        <strain evidence="2 3">SGD-V-76</strain>
    </source>
</reference>
<dbReference type="InterPro" id="IPR018392">
    <property type="entry name" value="LysM"/>
</dbReference>
<dbReference type="Gene3D" id="3.10.350.10">
    <property type="entry name" value="LysM domain"/>
    <property type="match status" value="1"/>
</dbReference>
<dbReference type="EMBL" id="LNQP01000088">
    <property type="protein sequence ID" value="KSU86402.1"/>
    <property type="molecule type" value="Genomic_DNA"/>
</dbReference>
<evidence type="ECO:0000259" key="1">
    <source>
        <dbReference type="PROSITE" id="PS51782"/>
    </source>
</evidence>
<gene>
    <name evidence="2" type="ORF">AS180_18870</name>
</gene>
<name>A0A0V8JH68_9BACI</name>
<evidence type="ECO:0000313" key="3">
    <source>
        <dbReference type="Proteomes" id="UP000053681"/>
    </source>
</evidence>
<dbReference type="InterPro" id="IPR036779">
    <property type="entry name" value="LysM_dom_sf"/>
</dbReference>
<dbReference type="GeneID" id="93681686"/>
<dbReference type="SUPFAM" id="SSF54106">
    <property type="entry name" value="LysM domain"/>
    <property type="match status" value="1"/>
</dbReference>
<sequence length="249" mass="27484">MKKSYVKSLFMMLTAMFALGSVQSVAVAETKYKVIKGDTLGQLSKQYGVTIADIMDENNRTDEWIYEGETLRIPEKPNGRDTDGLISESKVAEEEKAVKAVETEEVSQPAEVEEVKAETQPAPEGMAISQGEKDLLARLVEAEAKGESYEGKLGVAIVVLNRVESQQFPNSVNGVIMEVVGTSYAFSPVQNGSINKPASDEAHRAVEEALMRKDRLNDSIYFYNPDTATDDWIRSRQVVKTIGNHVFAK</sequence>
<dbReference type="InterPro" id="IPR042047">
    <property type="entry name" value="SleB_dom1"/>
</dbReference>
<dbReference type="PROSITE" id="PS51782">
    <property type="entry name" value="LYSM"/>
    <property type="match status" value="1"/>
</dbReference>
<evidence type="ECO:0000313" key="2">
    <source>
        <dbReference type="EMBL" id="KSU86402.1"/>
    </source>
</evidence>
<dbReference type="Proteomes" id="UP000053681">
    <property type="component" value="Unassembled WGS sequence"/>
</dbReference>
<dbReference type="Pfam" id="PF07486">
    <property type="entry name" value="Hydrolase_2"/>
    <property type="match status" value="1"/>
</dbReference>
<dbReference type="GO" id="GO:0016787">
    <property type="term" value="F:hydrolase activity"/>
    <property type="evidence" value="ECO:0007669"/>
    <property type="project" value="InterPro"/>
</dbReference>
<keyword evidence="3" id="KW-1185">Reference proteome</keyword>
<dbReference type="Gene3D" id="6.20.240.60">
    <property type="match status" value="1"/>
</dbReference>
<dbReference type="InterPro" id="IPR011105">
    <property type="entry name" value="Cell_wall_hydrolase_SleB"/>
</dbReference>
<dbReference type="RefSeq" id="WP_025908425.1">
    <property type="nucleotide sequence ID" value="NZ_KQ758702.1"/>
</dbReference>
<accession>A0A0V8JH68</accession>
<dbReference type="Pfam" id="PF01476">
    <property type="entry name" value="LysM"/>
    <property type="match status" value="1"/>
</dbReference>
<dbReference type="AlphaFoldDB" id="A0A0V8JH68"/>